<protein>
    <submittedName>
        <fullName evidence="3">Uncharacterized protein</fullName>
    </submittedName>
</protein>
<proteinExistence type="predicted"/>
<sequence length="525" mass="57643">MEAQNEIQKLLELAENREEIGDHEGAKKSYQAALKLARESQNEQLNLICGYNFGTALVNTGEPRKGVEILLKMLSLLPGGDEPKVINEQHLFYNLGIGMAYIGDWKSCFEVMQKIINPKLYAKAAITRGKAAERMREFDQALVELSIARKAAEASRDYATLAQAWFIEGKVNLATDEPKKAQHALQNASLMTDKIEDDQEKTEHKTQLAEAMIEAKLYEDAQITLKGAKNNPKGHYLAATNFASTGEFENAIDSYESASKGYLLDGNLEMAGLCYLGEGKCLKRMKKLDEALGAFNNALATFEDITISSHGKTNGLLGSNACIGETLVKLNSTFDALTPLKEAAAITNAEQQRLQRQQEKIQRLIRKANRSLGNSKNDESFSETASYASLPVVIPPSVTNTLQSDGGGVLLQRPFLQRPAKNGLSYKAQLLLSRPKMTQKFFIQEGIDAAISGRVSSKSAQNVLSASQPLNRGRRAHGSGREERPGTASRFALRTAADDDSSEDENNKSARMILNEYDEGLNAVD</sequence>
<dbReference type="OrthoDB" id="9991614at2759"/>
<dbReference type="AlphaFoldDB" id="E4X5U2"/>
<dbReference type="SMART" id="SM00028">
    <property type="entry name" value="TPR"/>
    <property type="match status" value="5"/>
</dbReference>
<dbReference type="Proteomes" id="UP000001307">
    <property type="component" value="Unassembled WGS sequence"/>
</dbReference>
<organism evidence="3">
    <name type="scientific">Oikopleura dioica</name>
    <name type="common">Tunicate</name>
    <dbReference type="NCBI Taxonomy" id="34765"/>
    <lineage>
        <taxon>Eukaryota</taxon>
        <taxon>Metazoa</taxon>
        <taxon>Chordata</taxon>
        <taxon>Tunicata</taxon>
        <taxon>Appendicularia</taxon>
        <taxon>Copelata</taxon>
        <taxon>Oikopleuridae</taxon>
        <taxon>Oikopleura</taxon>
    </lineage>
</organism>
<evidence type="ECO:0000313" key="3">
    <source>
        <dbReference type="EMBL" id="CBY07531.1"/>
    </source>
</evidence>
<dbReference type="InterPro" id="IPR011990">
    <property type="entry name" value="TPR-like_helical_dom_sf"/>
</dbReference>
<feature type="region of interest" description="Disordered" evidence="2">
    <location>
        <begin position="461"/>
        <end position="510"/>
    </location>
</feature>
<dbReference type="EMBL" id="FN653026">
    <property type="protein sequence ID" value="CBY07531.1"/>
    <property type="molecule type" value="Genomic_DNA"/>
</dbReference>
<feature type="coiled-coil region" evidence="1">
    <location>
        <begin position="340"/>
        <end position="374"/>
    </location>
</feature>
<dbReference type="InParanoid" id="E4X5U2"/>
<gene>
    <name evidence="3" type="ORF">GSOID_T00002512001</name>
</gene>
<keyword evidence="4" id="KW-1185">Reference proteome</keyword>
<keyword evidence="1" id="KW-0175">Coiled coil</keyword>
<reference evidence="3" key="1">
    <citation type="journal article" date="2010" name="Science">
        <title>Plasticity of animal genome architecture unmasked by rapid evolution of a pelagic tunicate.</title>
        <authorList>
            <person name="Denoeud F."/>
            <person name="Henriet S."/>
            <person name="Mungpakdee S."/>
            <person name="Aury J.M."/>
            <person name="Da Silva C."/>
            <person name="Brinkmann H."/>
            <person name="Mikhaleva J."/>
            <person name="Olsen L.C."/>
            <person name="Jubin C."/>
            <person name="Canestro C."/>
            <person name="Bouquet J.M."/>
            <person name="Danks G."/>
            <person name="Poulain J."/>
            <person name="Campsteijn C."/>
            <person name="Adamski M."/>
            <person name="Cross I."/>
            <person name="Yadetie F."/>
            <person name="Muffato M."/>
            <person name="Louis A."/>
            <person name="Butcher S."/>
            <person name="Tsagkogeorga G."/>
            <person name="Konrad A."/>
            <person name="Singh S."/>
            <person name="Jensen M.F."/>
            <person name="Cong E.H."/>
            <person name="Eikeseth-Otteraa H."/>
            <person name="Noel B."/>
            <person name="Anthouard V."/>
            <person name="Porcel B.M."/>
            <person name="Kachouri-Lafond R."/>
            <person name="Nishino A."/>
            <person name="Ugolini M."/>
            <person name="Chourrout P."/>
            <person name="Nishida H."/>
            <person name="Aasland R."/>
            <person name="Huzurbazar S."/>
            <person name="Westhof E."/>
            <person name="Delsuc F."/>
            <person name="Lehrach H."/>
            <person name="Reinhardt R."/>
            <person name="Weissenbach J."/>
            <person name="Roy S.W."/>
            <person name="Artiguenave F."/>
            <person name="Postlethwait J.H."/>
            <person name="Manak J.R."/>
            <person name="Thompson E.M."/>
            <person name="Jaillon O."/>
            <person name="Du Pasquier L."/>
            <person name="Boudinot P."/>
            <person name="Liberles D.A."/>
            <person name="Volff J.N."/>
            <person name="Philippe H."/>
            <person name="Lenhard B."/>
            <person name="Roest Crollius H."/>
            <person name="Wincker P."/>
            <person name="Chourrout D."/>
        </authorList>
    </citation>
    <scope>NUCLEOTIDE SEQUENCE [LARGE SCALE GENOMIC DNA]</scope>
</reference>
<dbReference type="Gene3D" id="1.25.40.10">
    <property type="entry name" value="Tetratricopeptide repeat domain"/>
    <property type="match status" value="2"/>
</dbReference>
<dbReference type="SUPFAM" id="SSF48452">
    <property type="entry name" value="TPR-like"/>
    <property type="match status" value="3"/>
</dbReference>
<dbReference type="PANTHER" id="PTHR47050:SF1">
    <property type="entry name" value="TETRATRICOPEPTIDE REPEAT PROTEIN 24-LIKE"/>
    <property type="match status" value="1"/>
</dbReference>
<accession>E4X5U2</accession>
<dbReference type="InterPro" id="IPR024812">
    <property type="entry name" value="TPR_24"/>
</dbReference>
<dbReference type="InterPro" id="IPR019734">
    <property type="entry name" value="TPR_rpt"/>
</dbReference>
<evidence type="ECO:0000256" key="2">
    <source>
        <dbReference type="SAM" id="MobiDB-lite"/>
    </source>
</evidence>
<feature type="compositionally biased region" description="Polar residues" evidence="2">
    <location>
        <begin position="461"/>
        <end position="470"/>
    </location>
</feature>
<dbReference type="PANTHER" id="PTHR47050">
    <property type="entry name" value="TETRATRICOPEPTIDE REPEAT PROTEIN 24"/>
    <property type="match status" value="1"/>
</dbReference>
<name>E4X5U2_OIKDI</name>
<evidence type="ECO:0000313" key="4">
    <source>
        <dbReference type="Proteomes" id="UP000001307"/>
    </source>
</evidence>
<evidence type="ECO:0000256" key="1">
    <source>
        <dbReference type="SAM" id="Coils"/>
    </source>
</evidence>